<dbReference type="InterPro" id="IPR006680">
    <property type="entry name" value="Amidohydro-rel"/>
</dbReference>
<proteinExistence type="predicted"/>
<evidence type="ECO:0000256" key="1">
    <source>
        <dbReference type="ARBA" id="ARBA00023239"/>
    </source>
</evidence>
<dbReference type="AlphaFoldDB" id="A0A9D1R2L9"/>
<evidence type="ECO:0000259" key="2">
    <source>
        <dbReference type="Pfam" id="PF04909"/>
    </source>
</evidence>
<dbReference type="PANTHER" id="PTHR21240:SF19">
    <property type="entry name" value="CATALYTIC_ HYDROLASE"/>
    <property type="match status" value="1"/>
</dbReference>
<dbReference type="Pfam" id="PF04909">
    <property type="entry name" value="Amidohydro_2"/>
    <property type="match status" value="1"/>
</dbReference>
<dbReference type="GO" id="GO:0016787">
    <property type="term" value="F:hydrolase activity"/>
    <property type="evidence" value="ECO:0007669"/>
    <property type="project" value="InterPro"/>
</dbReference>
<dbReference type="PANTHER" id="PTHR21240">
    <property type="entry name" value="2-AMINO-3-CARBOXYLMUCONATE-6-SEMIALDEHYDE DECARBOXYLASE"/>
    <property type="match status" value="1"/>
</dbReference>
<feature type="domain" description="Amidohydrolase-related" evidence="2">
    <location>
        <begin position="72"/>
        <end position="276"/>
    </location>
</feature>
<reference evidence="3" key="1">
    <citation type="journal article" date="2021" name="PeerJ">
        <title>Extensive microbial diversity within the chicken gut microbiome revealed by metagenomics and culture.</title>
        <authorList>
            <person name="Gilroy R."/>
            <person name="Ravi A."/>
            <person name="Getino M."/>
            <person name="Pursley I."/>
            <person name="Horton D.L."/>
            <person name="Alikhan N.F."/>
            <person name="Baker D."/>
            <person name="Gharbi K."/>
            <person name="Hall N."/>
            <person name="Watson M."/>
            <person name="Adriaenssens E.M."/>
            <person name="Foster-Nyarko E."/>
            <person name="Jarju S."/>
            <person name="Secka A."/>
            <person name="Antonio M."/>
            <person name="Oren A."/>
            <person name="Chaudhuri R.R."/>
            <person name="La Ragione R."/>
            <person name="Hildebrand F."/>
            <person name="Pallen M.J."/>
        </authorList>
    </citation>
    <scope>NUCLEOTIDE SEQUENCE</scope>
    <source>
        <strain evidence="3">ChiSxjej5B17-1746</strain>
    </source>
</reference>
<gene>
    <name evidence="3" type="ORF">H9874_11330</name>
</gene>
<accession>A0A9D1R2L9</accession>
<evidence type="ECO:0000313" key="3">
    <source>
        <dbReference type="EMBL" id="HIW79715.1"/>
    </source>
</evidence>
<comment type="caution">
    <text evidence="3">The sequence shown here is derived from an EMBL/GenBank/DDBJ whole genome shotgun (WGS) entry which is preliminary data.</text>
</comment>
<dbReference type="InterPro" id="IPR032465">
    <property type="entry name" value="ACMSD"/>
</dbReference>
<organism evidence="3 4">
    <name type="scientific">Candidatus Bilophila faecipullorum</name>
    <dbReference type="NCBI Taxonomy" id="2838482"/>
    <lineage>
        <taxon>Bacteria</taxon>
        <taxon>Pseudomonadati</taxon>
        <taxon>Thermodesulfobacteriota</taxon>
        <taxon>Desulfovibrionia</taxon>
        <taxon>Desulfovibrionales</taxon>
        <taxon>Desulfovibrionaceae</taxon>
        <taxon>Bilophila</taxon>
    </lineage>
</organism>
<keyword evidence="1" id="KW-0456">Lyase</keyword>
<dbReference type="Proteomes" id="UP000824264">
    <property type="component" value="Unassembled WGS sequence"/>
</dbReference>
<dbReference type="InterPro" id="IPR032466">
    <property type="entry name" value="Metal_Hydrolase"/>
</dbReference>
<dbReference type="GO" id="GO:0016831">
    <property type="term" value="F:carboxy-lyase activity"/>
    <property type="evidence" value="ECO:0007669"/>
    <property type="project" value="InterPro"/>
</dbReference>
<name>A0A9D1R2L9_9BACT</name>
<dbReference type="SUPFAM" id="SSF51556">
    <property type="entry name" value="Metallo-dependent hydrolases"/>
    <property type="match status" value="1"/>
</dbReference>
<reference evidence="3" key="2">
    <citation type="submission" date="2021-04" db="EMBL/GenBank/DDBJ databases">
        <authorList>
            <person name="Gilroy R."/>
        </authorList>
    </citation>
    <scope>NUCLEOTIDE SEQUENCE</scope>
    <source>
        <strain evidence="3">ChiSxjej5B17-1746</strain>
    </source>
</reference>
<dbReference type="EMBL" id="DXGI01000419">
    <property type="protein sequence ID" value="HIW79715.1"/>
    <property type="molecule type" value="Genomic_DNA"/>
</dbReference>
<dbReference type="Gene3D" id="3.20.20.140">
    <property type="entry name" value="Metal-dependent hydrolases"/>
    <property type="match status" value="1"/>
</dbReference>
<sequence length="310" mass="34744">MKIIDFRFRPNTPEIINGIKNSSMFKATCEAIGFDKRVPQPLPEIVADLDRRGVELCVVSGRDCETTYGFPANNNSILEFCRAYPNKFLGFWGIDPHKGMDAVREVEHVIKDLGMRGIATDPYLAHCPPSDARYYPIYAKCVELGVPVFVTTAPPAQVPRAIMDYIDPRQIDVVARDFPELILIMSHGGYPFVNEAIFACMRNANVYMDLSEYELAPMADVYVDALNKMIGDKVIFASAHPFIEQADAIEIYKNLNISEEVREKVMYKTAAKILGIDKGVSFNTTKPMAPNGFNNAKFPLPFQPFAPMGR</sequence>
<protein>
    <submittedName>
        <fullName evidence="3">Amidohydrolase family protein</fullName>
    </submittedName>
</protein>
<evidence type="ECO:0000313" key="4">
    <source>
        <dbReference type="Proteomes" id="UP000824264"/>
    </source>
</evidence>